<dbReference type="EMBL" id="JABFUD020000012">
    <property type="protein sequence ID" value="KAI5072852.1"/>
    <property type="molecule type" value="Genomic_DNA"/>
</dbReference>
<evidence type="ECO:0000313" key="1">
    <source>
        <dbReference type="EMBL" id="KAI5072852.1"/>
    </source>
</evidence>
<reference evidence="1" key="1">
    <citation type="submission" date="2021-01" db="EMBL/GenBank/DDBJ databases">
        <title>Adiantum capillus-veneris genome.</title>
        <authorList>
            <person name="Fang Y."/>
            <person name="Liao Q."/>
        </authorList>
    </citation>
    <scope>NUCLEOTIDE SEQUENCE</scope>
    <source>
        <strain evidence="1">H3</strain>
        <tissue evidence="1">Leaf</tissue>
    </source>
</reference>
<keyword evidence="2" id="KW-1185">Reference proteome</keyword>
<protein>
    <submittedName>
        <fullName evidence="1">Uncharacterized protein</fullName>
    </submittedName>
</protein>
<comment type="caution">
    <text evidence="1">The sequence shown here is derived from an EMBL/GenBank/DDBJ whole genome shotgun (WGS) entry which is preliminary data.</text>
</comment>
<dbReference type="AlphaFoldDB" id="A0A9D4USS6"/>
<evidence type="ECO:0000313" key="2">
    <source>
        <dbReference type="Proteomes" id="UP000886520"/>
    </source>
</evidence>
<organism evidence="1 2">
    <name type="scientific">Adiantum capillus-veneris</name>
    <name type="common">Maidenhair fern</name>
    <dbReference type="NCBI Taxonomy" id="13818"/>
    <lineage>
        <taxon>Eukaryota</taxon>
        <taxon>Viridiplantae</taxon>
        <taxon>Streptophyta</taxon>
        <taxon>Embryophyta</taxon>
        <taxon>Tracheophyta</taxon>
        <taxon>Polypodiopsida</taxon>
        <taxon>Polypodiidae</taxon>
        <taxon>Polypodiales</taxon>
        <taxon>Pteridineae</taxon>
        <taxon>Pteridaceae</taxon>
        <taxon>Vittarioideae</taxon>
        <taxon>Adiantum</taxon>
    </lineage>
</organism>
<dbReference type="Proteomes" id="UP000886520">
    <property type="component" value="Chromosome 12"/>
</dbReference>
<name>A0A9D4USS6_ADICA</name>
<proteinExistence type="predicted"/>
<sequence length="121" mass="13866">MTLSALHSMELCHTASTSLRVRYKHTCHHLRNQNHKQLSCHLLQNPPWYIPLQKNLTTDTKTPVKQPPITHVSIASHKIAKSSIYLHLLHSQANLIPLQTCIQTLCKRHQGHLFILKNMTG</sequence>
<gene>
    <name evidence="1" type="ORF">GOP47_0012958</name>
</gene>
<accession>A0A9D4USS6</accession>